<dbReference type="AlphaFoldDB" id="A0A1D8NHC0"/>
<name>A0A1D8NHC0_YARLL</name>
<proteinExistence type="predicted"/>
<dbReference type="EMBL" id="CP017557">
    <property type="protein sequence ID" value="AOW05028.1"/>
    <property type="molecule type" value="Genomic_DNA"/>
</dbReference>
<accession>A0A1D8NHC0</accession>
<evidence type="ECO:0000313" key="2">
    <source>
        <dbReference type="Proteomes" id="UP000182444"/>
    </source>
</evidence>
<evidence type="ECO:0000313" key="1">
    <source>
        <dbReference type="EMBL" id="AOW05028.1"/>
    </source>
</evidence>
<dbReference type="RefSeq" id="XP_068139016.1">
    <property type="nucleotide sequence ID" value="XM_068282915.1"/>
</dbReference>
<dbReference type="GeneID" id="94583528"/>
<protein>
    <submittedName>
        <fullName evidence="1">Uncharacterized protein</fullName>
    </submittedName>
</protein>
<organism evidence="1 2">
    <name type="scientific">Yarrowia lipolytica</name>
    <name type="common">Candida lipolytica</name>
    <dbReference type="NCBI Taxonomy" id="4952"/>
    <lineage>
        <taxon>Eukaryota</taxon>
        <taxon>Fungi</taxon>
        <taxon>Dikarya</taxon>
        <taxon>Ascomycota</taxon>
        <taxon>Saccharomycotina</taxon>
        <taxon>Dipodascomycetes</taxon>
        <taxon>Dipodascales</taxon>
        <taxon>Dipodascales incertae sedis</taxon>
        <taxon>Yarrowia</taxon>
    </lineage>
</organism>
<dbReference type="VEuPathDB" id="FungiDB:YALI1_E07429g"/>
<reference evidence="1 2" key="1">
    <citation type="journal article" date="2016" name="PLoS ONE">
        <title>Sequence Assembly of Yarrowia lipolytica Strain W29/CLIB89 Shows Transposable Element Diversity.</title>
        <authorList>
            <person name="Magnan C."/>
            <person name="Yu J."/>
            <person name="Chang I."/>
            <person name="Jahn E."/>
            <person name="Kanomata Y."/>
            <person name="Wu J."/>
            <person name="Zeller M."/>
            <person name="Oakes M."/>
            <person name="Baldi P."/>
            <person name="Sandmeyer S."/>
        </authorList>
    </citation>
    <scope>NUCLEOTIDE SEQUENCE [LARGE SCALE GENOMIC DNA]</scope>
    <source>
        <strain evidence="2">CLIB89(W29)</strain>
    </source>
</reference>
<dbReference type="Proteomes" id="UP000182444">
    <property type="component" value="Chromosome 1E"/>
</dbReference>
<gene>
    <name evidence="1" type="ORF">YALI1_E07429g</name>
</gene>
<sequence length="71" mass="7741">MCSLAPYAAVSTIMDLTLYFPGSIVSPSAFESSPGWHHSGLPELGRNSARRIGRICSTWPQVSWILHGPEI</sequence>